<keyword evidence="1" id="KW-1133">Transmembrane helix</keyword>
<evidence type="ECO:0000313" key="2">
    <source>
        <dbReference type="EMBL" id="CAG8594167.1"/>
    </source>
</evidence>
<feature type="transmembrane region" description="Helical" evidence="1">
    <location>
        <begin position="23"/>
        <end position="44"/>
    </location>
</feature>
<organism evidence="2 3">
    <name type="scientific">Gigaspora margarita</name>
    <dbReference type="NCBI Taxonomy" id="4874"/>
    <lineage>
        <taxon>Eukaryota</taxon>
        <taxon>Fungi</taxon>
        <taxon>Fungi incertae sedis</taxon>
        <taxon>Mucoromycota</taxon>
        <taxon>Glomeromycotina</taxon>
        <taxon>Glomeromycetes</taxon>
        <taxon>Diversisporales</taxon>
        <taxon>Gigasporaceae</taxon>
        <taxon>Gigaspora</taxon>
    </lineage>
</organism>
<keyword evidence="1" id="KW-0472">Membrane</keyword>
<dbReference type="EMBL" id="CAJVQB010002995">
    <property type="protein sequence ID" value="CAG8594167.1"/>
    <property type="molecule type" value="Genomic_DNA"/>
</dbReference>
<protein>
    <submittedName>
        <fullName evidence="2">45795_t:CDS:1</fullName>
    </submittedName>
</protein>
<keyword evidence="3" id="KW-1185">Reference proteome</keyword>
<gene>
    <name evidence="2" type="ORF">GMARGA_LOCUS6556</name>
</gene>
<sequence>MSESGGVLNDDQLSTDHKEKQHFCILCIVFSIIVIIIIVIVIYFTESDIVTEYDTSKIPFQYQLSIRNLYAINNRYDYVISSIPDHEFTQESNLTVRDVYPISNNNYTTNSNNSNNSNETNQIELGLLISRSLWLLTPGFYEVQEDRYLPNGTMYRVITATASYTNLLYVAWGPPITIQFVNSNQTISNDLISCEYQFTWTFIANGYVNRKCKNESKFNAISYVKGSSLFGLGFYSLNEKDLYAYTTIPNLAFWTFFKRDVHIGHNAPFPTIIPALYTAYYDYLLNTRTTLSTR</sequence>
<reference evidence="2 3" key="1">
    <citation type="submission" date="2021-06" db="EMBL/GenBank/DDBJ databases">
        <authorList>
            <person name="Kallberg Y."/>
            <person name="Tangrot J."/>
            <person name="Rosling A."/>
        </authorList>
    </citation>
    <scope>NUCLEOTIDE SEQUENCE [LARGE SCALE GENOMIC DNA]</scope>
    <source>
        <strain evidence="2 3">120-4 pot B 10/14</strain>
    </source>
</reference>
<proteinExistence type="predicted"/>
<evidence type="ECO:0000313" key="3">
    <source>
        <dbReference type="Proteomes" id="UP000789901"/>
    </source>
</evidence>
<comment type="caution">
    <text evidence="2">The sequence shown here is derived from an EMBL/GenBank/DDBJ whole genome shotgun (WGS) entry which is preliminary data.</text>
</comment>
<evidence type="ECO:0000256" key="1">
    <source>
        <dbReference type="SAM" id="Phobius"/>
    </source>
</evidence>
<accession>A0ABN7UHG5</accession>
<dbReference type="Proteomes" id="UP000789901">
    <property type="component" value="Unassembled WGS sequence"/>
</dbReference>
<keyword evidence="1" id="KW-0812">Transmembrane</keyword>
<name>A0ABN7UHG5_GIGMA</name>